<dbReference type="Gene3D" id="2.130.10.10">
    <property type="entry name" value="YVTN repeat-like/Quinoprotein amine dehydrogenase"/>
    <property type="match status" value="2"/>
</dbReference>
<dbReference type="InterPro" id="IPR015943">
    <property type="entry name" value="WD40/YVTN_repeat-like_dom_sf"/>
</dbReference>
<name>A0AAW1PQJ5_9CHLO</name>
<sequence>MEPDGVAADHDYSSPDEDAEMNFELEEDMDEYDELGDEAEDTELEDPSDNEAKRRVPTLLAGDGSRWVEHCSYVAGEPVHHDALPATTPHFQAADAIACCSGTDRDLVVTSFWDRIVLWGMQHQPSRPDDTFEWLADIRLGQVACYSLAISPDGQHIVIGGDAGLLAVLHLHTTSVNGESKTLLEPITAMCMGNISQGFLDADSMNNSVRFGIVGGKMRILVAGQDRFITLLECPLSSHGPVAALACHTALPEPRPGASEAKRQVLCMPLVTVAQSGGADVHVLEDEVEPLEITTTAIGEFSTPLNCAVASRCGRYLAAVGDAPEVHLLNAEKGYSLDEGAVLPFGSIAHHPVDDHERDPGAQYCAFNTDSSLLAVSSDAFRAVLVFDVARRQRVFCLNHHRRPCLALSWLPDEPTMLAWAEERNRCYVADLAFISHGIQKIDVEEALHSAAKITGLAPTSISRQASVQPFKRCFSPVPGGSRTCQPGMTMSCPAAAACYPSCQRMCC</sequence>
<dbReference type="SUPFAM" id="SSF50978">
    <property type="entry name" value="WD40 repeat-like"/>
    <property type="match status" value="1"/>
</dbReference>
<dbReference type="PANTHER" id="PTHR43991">
    <property type="entry name" value="WD REPEAT PROTEIN (AFU_ORTHOLOGUE AFUA_8G05640)-RELATED"/>
    <property type="match status" value="1"/>
</dbReference>
<evidence type="ECO:0000256" key="1">
    <source>
        <dbReference type="SAM" id="MobiDB-lite"/>
    </source>
</evidence>
<feature type="compositionally biased region" description="Acidic residues" evidence="1">
    <location>
        <begin position="14"/>
        <end position="49"/>
    </location>
</feature>
<comment type="caution">
    <text evidence="2">The sequence shown here is derived from an EMBL/GenBank/DDBJ whole genome shotgun (WGS) entry which is preliminary data.</text>
</comment>
<keyword evidence="3" id="KW-1185">Reference proteome</keyword>
<gene>
    <name evidence="2" type="ORF">WJX72_012487</name>
</gene>
<dbReference type="InterPro" id="IPR036322">
    <property type="entry name" value="WD40_repeat_dom_sf"/>
</dbReference>
<organism evidence="2 3">
    <name type="scientific">[Myrmecia] bisecta</name>
    <dbReference type="NCBI Taxonomy" id="41462"/>
    <lineage>
        <taxon>Eukaryota</taxon>
        <taxon>Viridiplantae</taxon>
        <taxon>Chlorophyta</taxon>
        <taxon>core chlorophytes</taxon>
        <taxon>Trebouxiophyceae</taxon>
        <taxon>Trebouxiales</taxon>
        <taxon>Trebouxiaceae</taxon>
        <taxon>Myrmecia</taxon>
    </lineage>
</organism>
<evidence type="ECO:0000313" key="2">
    <source>
        <dbReference type="EMBL" id="KAK9815951.1"/>
    </source>
</evidence>
<proteinExistence type="predicted"/>
<dbReference type="Proteomes" id="UP001489004">
    <property type="component" value="Unassembled WGS sequence"/>
</dbReference>
<dbReference type="EMBL" id="JALJOR010000006">
    <property type="protein sequence ID" value="KAK9815951.1"/>
    <property type="molecule type" value="Genomic_DNA"/>
</dbReference>
<protein>
    <submittedName>
        <fullName evidence="2">Uncharacterized protein</fullName>
    </submittedName>
</protein>
<dbReference type="PANTHER" id="PTHR43991:SF9">
    <property type="entry name" value="DUF2415 DOMAIN-CONTAINING PROTEIN"/>
    <property type="match status" value="1"/>
</dbReference>
<reference evidence="2 3" key="1">
    <citation type="journal article" date="2024" name="Nat. Commun.">
        <title>Phylogenomics reveals the evolutionary origins of lichenization in chlorophyte algae.</title>
        <authorList>
            <person name="Puginier C."/>
            <person name="Libourel C."/>
            <person name="Otte J."/>
            <person name="Skaloud P."/>
            <person name="Haon M."/>
            <person name="Grisel S."/>
            <person name="Petersen M."/>
            <person name="Berrin J.G."/>
            <person name="Delaux P.M."/>
            <person name="Dal Grande F."/>
            <person name="Keller J."/>
        </authorList>
    </citation>
    <scope>NUCLEOTIDE SEQUENCE [LARGE SCALE GENOMIC DNA]</scope>
    <source>
        <strain evidence="2 3">SAG 2043</strain>
    </source>
</reference>
<accession>A0AAW1PQJ5</accession>
<evidence type="ECO:0000313" key="3">
    <source>
        <dbReference type="Proteomes" id="UP001489004"/>
    </source>
</evidence>
<feature type="region of interest" description="Disordered" evidence="1">
    <location>
        <begin position="1"/>
        <end position="55"/>
    </location>
</feature>
<dbReference type="AlphaFoldDB" id="A0AAW1PQJ5"/>